<keyword evidence="2" id="KW-0479">Metal-binding</keyword>
<keyword evidence="8" id="KW-1185">Reference proteome</keyword>
<comment type="caution">
    <text evidence="6">The sequence shown here is derived from an EMBL/GenBank/DDBJ whole genome shotgun (WGS) entry which is preliminary data.</text>
</comment>
<evidence type="ECO:0000313" key="6">
    <source>
        <dbReference type="EMBL" id="MBR0563325.1"/>
    </source>
</evidence>
<evidence type="ECO:0000259" key="5">
    <source>
        <dbReference type="PROSITE" id="PS51296"/>
    </source>
</evidence>
<sequence>MNVIGSLIEASRIPATGALEIEAEVDGEAQSLMLMRVSGSVRAYLNVCPHAGRRLDWAPGQFLFDKGGHIVCAAHGASFRSDDGVCVGGPCRGEALVAVAVEERDGQVWLVDATGAGLTTAG</sequence>
<dbReference type="Proteomes" id="UP000675747">
    <property type="component" value="Unassembled WGS sequence"/>
</dbReference>
<keyword evidence="3" id="KW-0408">Iron</keyword>
<organism evidence="6">
    <name type="scientific">Coralloluteibacterium stylophorae</name>
    <dbReference type="NCBI Taxonomy" id="1776034"/>
    <lineage>
        <taxon>Bacteria</taxon>
        <taxon>Pseudomonadati</taxon>
        <taxon>Pseudomonadota</taxon>
        <taxon>Gammaproteobacteria</taxon>
        <taxon>Lysobacterales</taxon>
        <taxon>Lysobacteraceae</taxon>
        <taxon>Coralloluteibacterium</taxon>
    </lineage>
</organism>
<gene>
    <name evidence="7" type="ORF">KB893_014555</name>
    <name evidence="6" type="ORF">KB893_12495</name>
</gene>
<reference evidence="7 8" key="1">
    <citation type="journal article" date="2021" name="Microbiol. Resour. Announc.">
        <title>Draft Genome Sequence of Coralloluteibacterium stylophorae LMG 29479T.</title>
        <authorList>
            <person name="Karlyshev A.V."/>
            <person name="Kudryashova E.B."/>
            <person name="Ariskina E.V."/>
            <person name="Conroy A.P."/>
            <person name="Abidueva E.Y."/>
        </authorList>
    </citation>
    <scope>NUCLEOTIDE SEQUENCE [LARGE SCALE GENOMIC DNA]</scope>
    <source>
        <strain evidence="7 8">LMG 29479</strain>
    </source>
</reference>
<dbReference type="SUPFAM" id="SSF50022">
    <property type="entry name" value="ISP domain"/>
    <property type="match status" value="1"/>
</dbReference>
<dbReference type="PROSITE" id="PS51296">
    <property type="entry name" value="RIESKE"/>
    <property type="match status" value="1"/>
</dbReference>
<dbReference type="Gene3D" id="2.102.10.10">
    <property type="entry name" value="Rieske [2Fe-2S] iron-sulphur domain"/>
    <property type="match status" value="1"/>
</dbReference>
<dbReference type="RefSeq" id="WP_211927248.1">
    <property type="nucleotide sequence ID" value="NZ_JAGQFT020000010.1"/>
</dbReference>
<evidence type="ECO:0000256" key="1">
    <source>
        <dbReference type="ARBA" id="ARBA00022714"/>
    </source>
</evidence>
<dbReference type="EMBL" id="JAGQFT010000120">
    <property type="protein sequence ID" value="MBR0563325.1"/>
    <property type="molecule type" value="Genomic_DNA"/>
</dbReference>
<dbReference type="PANTHER" id="PTHR40261:SF1">
    <property type="entry name" value="RIESKE DOMAIN-CONTAINING PROTEIN"/>
    <property type="match status" value="1"/>
</dbReference>
<keyword evidence="4" id="KW-0411">Iron-sulfur</keyword>
<dbReference type="GO" id="GO:0046872">
    <property type="term" value="F:metal ion binding"/>
    <property type="evidence" value="ECO:0007669"/>
    <property type="project" value="UniProtKB-KW"/>
</dbReference>
<feature type="domain" description="Rieske" evidence="5">
    <location>
        <begin position="5"/>
        <end position="110"/>
    </location>
</feature>
<keyword evidence="1" id="KW-0001">2Fe-2S</keyword>
<dbReference type="AlphaFoldDB" id="A0A8J7VU82"/>
<dbReference type="CDD" id="cd03467">
    <property type="entry name" value="Rieske"/>
    <property type="match status" value="1"/>
</dbReference>
<dbReference type="Pfam" id="PF00355">
    <property type="entry name" value="Rieske"/>
    <property type="match status" value="1"/>
</dbReference>
<evidence type="ECO:0000256" key="4">
    <source>
        <dbReference type="ARBA" id="ARBA00023014"/>
    </source>
</evidence>
<evidence type="ECO:0000256" key="3">
    <source>
        <dbReference type="ARBA" id="ARBA00023004"/>
    </source>
</evidence>
<evidence type="ECO:0000256" key="2">
    <source>
        <dbReference type="ARBA" id="ARBA00022723"/>
    </source>
</evidence>
<protein>
    <submittedName>
        <fullName evidence="6">Rieske 2Fe-2S domain-containing protein</fullName>
    </submittedName>
</protein>
<dbReference type="PANTHER" id="PTHR40261">
    <property type="match status" value="1"/>
</dbReference>
<dbReference type="GO" id="GO:0051537">
    <property type="term" value="F:2 iron, 2 sulfur cluster binding"/>
    <property type="evidence" value="ECO:0007669"/>
    <property type="project" value="UniProtKB-KW"/>
</dbReference>
<name>A0A8J7VU82_9GAMM</name>
<dbReference type="EMBL" id="JAGQFT020000010">
    <property type="protein sequence ID" value="MBS7458357.1"/>
    <property type="molecule type" value="Genomic_DNA"/>
</dbReference>
<reference evidence="6" key="2">
    <citation type="submission" date="2021-04" db="EMBL/GenBank/DDBJ databases">
        <authorList>
            <person name="Karlyshev A.V."/>
        </authorList>
    </citation>
    <scope>NUCLEOTIDE SEQUENCE</scope>
    <source>
        <strain evidence="6">LMG 29479</strain>
    </source>
</reference>
<proteinExistence type="predicted"/>
<evidence type="ECO:0000313" key="8">
    <source>
        <dbReference type="Proteomes" id="UP000675747"/>
    </source>
</evidence>
<dbReference type="InterPro" id="IPR036922">
    <property type="entry name" value="Rieske_2Fe-2S_sf"/>
</dbReference>
<accession>A0A8J7VU82</accession>
<dbReference type="InterPro" id="IPR017941">
    <property type="entry name" value="Rieske_2Fe-2S"/>
</dbReference>
<evidence type="ECO:0000313" key="7">
    <source>
        <dbReference type="EMBL" id="MBS7458357.1"/>
    </source>
</evidence>